<evidence type="ECO:0000256" key="2">
    <source>
        <dbReference type="ARBA" id="ARBA00022649"/>
    </source>
</evidence>
<dbReference type="PANTHER" id="PTHR33988">
    <property type="entry name" value="ENDORIBONUCLEASE MAZF-RELATED"/>
    <property type="match status" value="1"/>
</dbReference>
<evidence type="ECO:0000313" key="4">
    <source>
        <dbReference type="Proteomes" id="UP000245469"/>
    </source>
</evidence>
<dbReference type="PANTHER" id="PTHR33988:SF1">
    <property type="entry name" value="ENDORIBONUCLEASE MAZF7-RELATED"/>
    <property type="match status" value="1"/>
</dbReference>
<evidence type="ECO:0000256" key="1">
    <source>
        <dbReference type="ARBA" id="ARBA00007521"/>
    </source>
</evidence>
<keyword evidence="2" id="KW-1277">Toxin-antitoxin system</keyword>
<dbReference type="GO" id="GO:0003677">
    <property type="term" value="F:DNA binding"/>
    <property type="evidence" value="ECO:0007669"/>
    <property type="project" value="InterPro"/>
</dbReference>
<gene>
    <name evidence="3" type="ORF">BXY45_1121</name>
</gene>
<dbReference type="GO" id="GO:0016075">
    <property type="term" value="P:rRNA catabolic process"/>
    <property type="evidence" value="ECO:0007669"/>
    <property type="project" value="TreeGrafter"/>
</dbReference>
<proteinExistence type="inferred from homology"/>
<organism evidence="3 4">
    <name type="scientific">Quadrisphaera granulorum</name>
    <dbReference type="NCBI Taxonomy" id="317664"/>
    <lineage>
        <taxon>Bacteria</taxon>
        <taxon>Bacillati</taxon>
        <taxon>Actinomycetota</taxon>
        <taxon>Actinomycetes</taxon>
        <taxon>Kineosporiales</taxon>
        <taxon>Kineosporiaceae</taxon>
        <taxon>Quadrisphaera</taxon>
    </lineage>
</organism>
<evidence type="ECO:0000313" key="3">
    <source>
        <dbReference type="EMBL" id="PWJ53431.1"/>
    </source>
</evidence>
<dbReference type="InterPro" id="IPR011067">
    <property type="entry name" value="Plasmid_toxin/cell-grow_inhib"/>
</dbReference>
<comment type="similarity">
    <text evidence="1">Belongs to the PemK/MazF family.</text>
</comment>
<sequence>MVVSNDHTNAAAARTGRGVVGVVPLTSNTAQAWPFQVLLPPERTGLDRVPKVQAEQVRSVAVERAGVPVGRRAAQCLAAIDEALRLHMAP</sequence>
<dbReference type="GO" id="GO:0004521">
    <property type="term" value="F:RNA endonuclease activity"/>
    <property type="evidence" value="ECO:0007669"/>
    <property type="project" value="TreeGrafter"/>
</dbReference>
<reference evidence="3 4" key="1">
    <citation type="submission" date="2018-03" db="EMBL/GenBank/DDBJ databases">
        <title>Genomic Encyclopedia of Archaeal and Bacterial Type Strains, Phase II (KMG-II): from individual species to whole genera.</title>
        <authorList>
            <person name="Goeker M."/>
        </authorList>
    </citation>
    <scope>NUCLEOTIDE SEQUENCE [LARGE SCALE GENOMIC DNA]</scope>
    <source>
        <strain evidence="3 4">DSM 44889</strain>
    </source>
</reference>
<dbReference type="GO" id="GO:0006402">
    <property type="term" value="P:mRNA catabolic process"/>
    <property type="evidence" value="ECO:0007669"/>
    <property type="project" value="TreeGrafter"/>
</dbReference>
<comment type="caution">
    <text evidence="3">The sequence shown here is derived from an EMBL/GenBank/DDBJ whole genome shotgun (WGS) entry which is preliminary data.</text>
</comment>
<dbReference type="InterPro" id="IPR003477">
    <property type="entry name" value="PemK-like"/>
</dbReference>
<protein>
    <submittedName>
        <fullName evidence="3">mRNA interferase MazF</fullName>
    </submittedName>
</protein>
<keyword evidence="4" id="KW-1185">Reference proteome</keyword>
<dbReference type="Pfam" id="PF02452">
    <property type="entry name" value="PemK_toxin"/>
    <property type="match status" value="1"/>
</dbReference>
<name>A0A316A6D5_9ACTN</name>
<dbReference type="Gene3D" id="2.30.30.110">
    <property type="match status" value="1"/>
</dbReference>
<dbReference type="AlphaFoldDB" id="A0A316A6D5"/>
<accession>A0A316A6D5</accession>
<dbReference type="Proteomes" id="UP000245469">
    <property type="component" value="Unassembled WGS sequence"/>
</dbReference>
<dbReference type="SUPFAM" id="SSF50118">
    <property type="entry name" value="Cell growth inhibitor/plasmid maintenance toxic component"/>
    <property type="match status" value="1"/>
</dbReference>
<dbReference type="EMBL" id="QGDQ01000012">
    <property type="protein sequence ID" value="PWJ53431.1"/>
    <property type="molecule type" value="Genomic_DNA"/>
</dbReference>